<reference evidence="12" key="2">
    <citation type="submission" date="2020-02" db="EMBL/GenBank/DDBJ databases">
        <title>Esox lucius (northern pike) genome, fEsoLuc1, primary haplotype.</title>
        <authorList>
            <person name="Myers G."/>
            <person name="Karagic N."/>
            <person name="Meyer A."/>
            <person name="Pippel M."/>
            <person name="Reichard M."/>
            <person name="Winkler S."/>
            <person name="Tracey A."/>
            <person name="Sims Y."/>
            <person name="Howe K."/>
            <person name="Rhie A."/>
            <person name="Formenti G."/>
            <person name="Durbin R."/>
            <person name="Fedrigo O."/>
            <person name="Jarvis E.D."/>
        </authorList>
    </citation>
    <scope>NUCLEOTIDE SEQUENCE [LARGE SCALE GENOMIC DNA]</scope>
</reference>
<dbReference type="PANTHER" id="PTHR12812:SF3">
    <property type="entry name" value="HEPARAN-SULFATE 6-O-SULFOTRANSFERASE 3"/>
    <property type="match status" value="1"/>
</dbReference>
<dbReference type="Pfam" id="PF03567">
    <property type="entry name" value="Sulfotransfer_2"/>
    <property type="match status" value="1"/>
</dbReference>
<evidence type="ECO:0000256" key="9">
    <source>
        <dbReference type="ARBA" id="ARBA00052342"/>
    </source>
</evidence>
<dbReference type="Proteomes" id="UP000265140">
    <property type="component" value="Chromosome 22"/>
</dbReference>
<keyword evidence="8" id="KW-0325">Glycoprotein</keyword>
<dbReference type="GeneID" id="105020030"/>
<dbReference type="AlphaFoldDB" id="A0A3P8Z5N8"/>
<dbReference type="Bgee" id="ENSELUG00000022860">
    <property type="expression patterns" value="Expressed in brain and 1 other cell type or tissue"/>
</dbReference>
<dbReference type="EC" id="2.8.2.-" evidence="10"/>
<dbReference type="RefSeq" id="XP_010884981.2">
    <property type="nucleotide sequence ID" value="XM_010886679.3"/>
</dbReference>
<dbReference type="InterPro" id="IPR010635">
    <property type="entry name" value="Heparan_SO4-6-sulfoTrfase"/>
</dbReference>
<dbReference type="GeneTree" id="ENSGT00950000183071"/>
<dbReference type="FunFam" id="3.40.50.300:FF:001933">
    <property type="entry name" value="Heparan-sulfate 6-O-sulfotransferase"/>
    <property type="match status" value="1"/>
</dbReference>
<evidence type="ECO:0000256" key="3">
    <source>
        <dbReference type="ARBA" id="ARBA00022679"/>
    </source>
</evidence>
<keyword evidence="3 10" id="KW-0808">Transferase</keyword>
<reference evidence="12" key="4">
    <citation type="submission" date="2025-09" db="UniProtKB">
        <authorList>
            <consortium name="Ensembl"/>
        </authorList>
    </citation>
    <scope>IDENTIFICATION</scope>
</reference>
<evidence type="ECO:0000256" key="7">
    <source>
        <dbReference type="ARBA" id="ARBA00023136"/>
    </source>
</evidence>
<dbReference type="FunFam" id="3.40.50.300:FF:000852">
    <property type="entry name" value="Heparan-sulfate 6-O-sulfotransferase"/>
    <property type="match status" value="1"/>
</dbReference>
<dbReference type="Gene3D" id="3.40.50.300">
    <property type="entry name" value="P-loop containing nucleotide triphosphate hydrolases"/>
    <property type="match status" value="1"/>
</dbReference>
<dbReference type="PANTHER" id="PTHR12812">
    <property type="entry name" value="HEPARAN SULFATE 6-O-SULFOTRANSFERASE 3"/>
    <property type="match status" value="1"/>
</dbReference>
<keyword evidence="4 10" id="KW-0812">Transmembrane</keyword>
<evidence type="ECO:0000256" key="10">
    <source>
        <dbReference type="RuleBase" id="RU364122"/>
    </source>
</evidence>
<comment type="subcellular location">
    <subcellularLocation>
        <location evidence="1 10">Membrane</location>
        <topology evidence="1 10">Single-pass type II membrane protein</topology>
    </subcellularLocation>
</comment>
<evidence type="ECO:0000256" key="4">
    <source>
        <dbReference type="ARBA" id="ARBA00022692"/>
    </source>
</evidence>
<evidence type="ECO:0000256" key="8">
    <source>
        <dbReference type="ARBA" id="ARBA00023180"/>
    </source>
</evidence>
<keyword evidence="6 10" id="KW-1133">Transmembrane helix</keyword>
<keyword evidence="13" id="KW-1185">Reference proteome</keyword>
<dbReference type="OrthoDB" id="406981at2759"/>
<comment type="similarity">
    <text evidence="2 10">Belongs to the sulfotransferase 6 family.</text>
</comment>
<dbReference type="InParanoid" id="A0A3P8Z5N8"/>
<evidence type="ECO:0000256" key="5">
    <source>
        <dbReference type="ARBA" id="ARBA00022968"/>
    </source>
</evidence>
<evidence type="ECO:0000313" key="12">
    <source>
        <dbReference type="Ensembl" id="ENSELUP00000024040.2"/>
    </source>
</evidence>
<comment type="function">
    <text evidence="10">6-O-sulfation enzyme which catalyzes the transfer of sulfate from 3'-phosphoadenosine 5'-phosphosulfate (PAPS) to position 6 of the N-sulfoglucosamine residue (GlcNS) of heparan sulfate.</text>
</comment>
<dbReference type="InterPro" id="IPR005331">
    <property type="entry name" value="Sulfotransferase"/>
</dbReference>
<proteinExistence type="inferred from homology"/>
<evidence type="ECO:0000256" key="6">
    <source>
        <dbReference type="ARBA" id="ARBA00022989"/>
    </source>
</evidence>
<keyword evidence="7 10" id="KW-0472">Membrane</keyword>
<comment type="catalytic activity">
    <reaction evidence="9 10">
        <text>alpha-D-glucosaminyl-[heparan sulfate](n) + 3'-phosphoadenylyl sulfate = 6-sulfo-alpha-D-glucosaminyl-[heparan sulfate](n) + adenosine 3',5'-bisphosphate + H(+)</text>
        <dbReference type="Rhea" id="RHEA:56604"/>
        <dbReference type="Rhea" id="RHEA-COMP:9830"/>
        <dbReference type="Rhea" id="RHEA-COMP:14621"/>
        <dbReference type="ChEBI" id="CHEBI:15378"/>
        <dbReference type="ChEBI" id="CHEBI:58339"/>
        <dbReference type="ChEBI" id="CHEBI:58343"/>
        <dbReference type="ChEBI" id="CHEBI:58388"/>
        <dbReference type="ChEBI" id="CHEBI:140604"/>
    </reaction>
</comment>
<feature type="compositionally biased region" description="Basic and acidic residues" evidence="11">
    <location>
        <begin position="379"/>
        <end position="395"/>
    </location>
</feature>
<dbReference type="GO" id="GO:0016020">
    <property type="term" value="C:membrane"/>
    <property type="evidence" value="ECO:0007669"/>
    <property type="project" value="UniProtKB-SubCell"/>
</dbReference>
<dbReference type="Ensembl" id="ENSELUT00000042953.3">
    <property type="protein sequence ID" value="ENSELUP00000024040.2"/>
    <property type="gene ID" value="ENSELUG00000022860.3"/>
</dbReference>
<evidence type="ECO:0000313" key="13">
    <source>
        <dbReference type="Proteomes" id="UP000265140"/>
    </source>
</evidence>
<dbReference type="InterPro" id="IPR027417">
    <property type="entry name" value="P-loop_NTPase"/>
</dbReference>
<reference evidence="13" key="1">
    <citation type="journal article" date="2014" name="PLoS ONE">
        <title>The genome and linkage map of the northern pike (Esox lucius): conserved synteny revealed between the salmonid sister group and the Neoteleostei.</title>
        <authorList>
            <person name="Rondeau E.B."/>
            <person name="Minkley D.R."/>
            <person name="Leong J.S."/>
            <person name="Messmer A.M."/>
            <person name="Jantzen J.R."/>
            <person name="von Schalburg K.R."/>
            <person name="Lemon C."/>
            <person name="Bird N.H."/>
            <person name="Koop B.F."/>
        </authorList>
    </citation>
    <scope>NUCLEOTIDE SEQUENCE</scope>
</reference>
<reference evidence="12" key="3">
    <citation type="submission" date="2025-08" db="UniProtKB">
        <authorList>
            <consortium name="Ensembl"/>
        </authorList>
    </citation>
    <scope>IDENTIFICATION</scope>
</reference>
<accession>A0A3P8Z5N8</accession>
<sequence length="433" mass="50122">MEDKSNKLILIPILAVVFLMIGFQYICPAGNNSCRFVSGDLFSGMFRQHTARKNLHAGHEMDEEGSSKIMSKFNFTDRDLERHVDFNIKGDDVIVFLHIQKTGGTTFGRHLVRNIRLEQPCDCMPGQKKCTCNRPGKAESWLFSRFSTGWSCGLHADWTELINCVPLVMNKKDKTDARKNRRNFYYITMLRDPVSRYLSEWKHVQRGATWKTALHTCDGRSPTQDELPACYSGDDWTGVALTEFMDCPSNLANNRQVRMLADLSLVGCYNVSSSGGAVAERERGRILLTSAKDNLRRMAFYGLTEFQRKTQYLFERTFGLRFIRAFTQINSTRAAGVGVGQGALRHRIEALNALDMELYEYAKELFLWRYQYSRQKQHREEKLRRRMERHEERQRRGPVFKPRREEMETQEEGGAEVGGVATTEDYRSQVVRW</sequence>
<evidence type="ECO:0000256" key="2">
    <source>
        <dbReference type="ARBA" id="ARBA00010109"/>
    </source>
</evidence>
<feature type="transmembrane region" description="Helical" evidence="10">
    <location>
        <begin position="7"/>
        <end position="26"/>
    </location>
</feature>
<dbReference type="GO" id="GO:0017095">
    <property type="term" value="F:heparan sulfate 6-sulfotransferase activity"/>
    <property type="evidence" value="ECO:0007669"/>
    <property type="project" value="RHEA"/>
</dbReference>
<dbReference type="SUPFAM" id="SSF52540">
    <property type="entry name" value="P-loop containing nucleoside triphosphate hydrolases"/>
    <property type="match status" value="1"/>
</dbReference>
<dbReference type="KEGG" id="els:105020030"/>
<dbReference type="OMA" id="CDCMAGQ"/>
<feature type="region of interest" description="Disordered" evidence="11">
    <location>
        <begin position="379"/>
        <end position="433"/>
    </location>
</feature>
<protein>
    <recommendedName>
        <fullName evidence="10">Heparan-sulfate 6-O-sulfotransferase</fullName>
        <ecNumber evidence="10">2.8.2.-</ecNumber>
    </recommendedName>
</protein>
<evidence type="ECO:0000256" key="1">
    <source>
        <dbReference type="ARBA" id="ARBA00004606"/>
    </source>
</evidence>
<evidence type="ECO:0000256" key="11">
    <source>
        <dbReference type="SAM" id="MobiDB-lite"/>
    </source>
</evidence>
<name>A0A3P8Z5N8_ESOLU</name>
<keyword evidence="5 10" id="KW-0735">Signal-anchor</keyword>
<organism evidence="12 13">
    <name type="scientific">Esox lucius</name>
    <name type="common">Northern pike</name>
    <dbReference type="NCBI Taxonomy" id="8010"/>
    <lineage>
        <taxon>Eukaryota</taxon>
        <taxon>Metazoa</taxon>
        <taxon>Chordata</taxon>
        <taxon>Craniata</taxon>
        <taxon>Vertebrata</taxon>
        <taxon>Euteleostomi</taxon>
        <taxon>Actinopterygii</taxon>
        <taxon>Neopterygii</taxon>
        <taxon>Teleostei</taxon>
        <taxon>Protacanthopterygii</taxon>
        <taxon>Esociformes</taxon>
        <taxon>Esocidae</taxon>
        <taxon>Esox</taxon>
    </lineage>
</organism>